<evidence type="ECO:0000256" key="7">
    <source>
        <dbReference type="SAM" id="MobiDB-lite"/>
    </source>
</evidence>
<dbReference type="InterPro" id="IPR001846">
    <property type="entry name" value="VWF_type-D"/>
</dbReference>
<dbReference type="InterPro" id="IPR009030">
    <property type="entry name" value="Growth_fac_rcpt_cys_sf"/>
</dbReference>
<dbReference type="PROSITE" id="PS50878">
    <property type="entry name" value="RT_POL"/>
    <property type="match status" value="1"/>
</dbReference>
<dbReference type="Pfam" id="PF08742">
    <property type="entry name" value="C8"/>
    <property type="match status" value="1"/>
</dbReference>
<dbReference type="OrthoDB" id="6019304at2759"/>
<keyword evidence="2" id="KW-0732">Signal</keyword>
<evidence type="ECO:0000256" key="2">
    <source>
        <dbReference type="ARBA" id="ARBA00022729"/>
    </source>
</evidence>
<dbReference type="EMBL" id="CACRXK020001195">
    <property type="protein sequence ID" value="CAB3987563.1"/>
    <property type="molecule type" value="Genomic_DNA"/>
</dbReference>
<dbReference type="PROSITE" id="PS01186">
    <property type="entry name" value="EGF_2"/>
    <property type="match status" value="7"/>
</dbReference>
<dbReference type="SMART" id="SM00832">
    <property type="entry name" value="C8"/>
    <property type="match status" value="1"/>
</dbReference>
<accession>A0A6S7G9L3</accession>
<feature type="disulfide bond" evidence="6">
    <location>
        <begin position="63"/>
        <end position="72"/>
    </location>
</feature>
<dbReference type="Pfam" id="PF00008">
    <property type="entry name" value="EGF"/>
    <property type="match status" value="7"/>
</dbReference>
<reference evidence="8" key="1">
    <citation type="submission" date="2020-04" db="EMBL/GenBank/DDBJ databases">
        <authorList>
            <person name="Alioto T."/>
            <person name="Alioto T."/>
            <person name="Gomez Garrido J."/>
        </authorList>
    </citation>
    <scope>NUCLEOTIDE SEQUENCE</scope>
    <source>
        <strain evidence="8">A484AB</strain>
    </source>
</reference>
<dbReference type="SMART" id="SM00216">
    <property type="entry name" value="VWD"/>
    <property type="match status" value="1"/>
</dbReference>
<dbReference type="SUPFAM" id="SSF56219">
    <property type="entry name" value="DNase I-like"/>
    <property type="match status" value="1"/>
</dbReference>
<dbReference type="InterPro" id="IPR000742">
    <property type="entry name" value="EGF"/>
</dbReference>
<keyword evidence="4 6" id="KW-1015">Disulfide bond</keyword>
<dbReference type="InterPro" id="IPR001881">
    <property type="entry name" value="EGF-like_Ca-bd_dom"/>
</dbReference>
<evidence type="ECO:0000313" key="9">
    <source>
        <dbReference type="Proteomes" id="UP001152795"/>
    </source>
</evidence>
<keyword evidence="5" id="KW-0325">Glycoprotein</keyword>
<feature type="disulfide bond" evidence="6">
    <location>
        <begin position="518"/>
        <end position="527"/>
    </location>
</feature>
<feature type="non-terminal residue" evidence="8">
    <location>
        <position position="1396"/>
    </location>
</feature>
<dbReference type="InterPro" id="IPR043502">
    <property type="entry name" value="DNA/RNA_pol_sf"/>
</dbReference>
<feature type="disulfide bond" evidence="6">
    <location>
        <begin position="404"/>
        <end position="413"/>
    </location>
</feature>
<name>A0A6S7G9L3_PARCT</name>
<evidence type="ECO:0000256" key="4">
    <source>
        <dbReference type="ARBA" id="ARBA00023157"/>
    </source>
</evidence>
<feature type="disulfide bond" evidence="6">
    <location>
        <begin position="101"/>
        <end position="110"/>
    </location>
</feature>
<dbReference type="SMART" id="SM00179">
    <property type="entry name" value="EGF_CA"/>
    <property type="match status" value="7"/>
</dbReference>
<comment type="caution">
    <text evidence="6">Lacks conserved residue(s) required for the propagation of feature annotation.</text>
</comment>
<organism evidence="8 9">
    <name type="scientific">Paramuricea clavata</name>
    <name type="common">Red gorgonian</name>
    <name type="synonym">Violescent sea-whip</name>
    <dbReference type="NCBI Taxonomy" id="317549"/>
    <lineage>
        <taxon>Eukaryota</taxon>
        <taxon>Metazoa</taxon>
        <taxon>Cnidaria</taxon>
        <taxon>Anthozoa</taxon>
        <taxon>Octocorallia</taxon>
        <taxon>Malacalcyonacea</taxon>
        <taxon>Plexauridae</taxon>
        <taxon>Paramuricea</taxon>
    </lineage>
</organism>
<keyword evidence="8" id="KW-0808">Transferase</keyword>
<dbReference type="InterPro" id="IPR000477">
    <property type="entry name" value="RT_dom"/>
</dbReference>
<dbReference type="FunFam" id="2.10.25.10:FF:000095">
    <property type="entry name" value="Notch, isoform B"/>
    <property type="match status" value="2"/>
</dbReference>
<dbReference type="SMART" id="SM00181">
    <property type="entry name" value="EGF"/>
    <property type="match status" value="7"/>
</dbReference>
<keyword evidence="8" id="KW-0695">RNA-directed DNA polymerase</keyword>
<dbReference type="SUPFAM" id="SSF56672">
    <property type="entry name" value="DNA/RNA polymerases"/>
    <property type="match status" value="1"/>
</dbReference>
<evidence type="ECO:0000256" key="6">
    <source>
        <dbReference type="PROSITE-ProRule" id="PRU00076"/>
    </source>
</evidence>
<dbReference type="Pfam" id="PF00078">
    <property type="entry name" value="RVT_1"/>
    <property type="match status" value="1"/>
</dbReference>
<dbReference type="InterPro" id="IPR005135">
    <property type="entry name" value="Endo/exonuclease/phosphatase"/>
</dbReference>
<dbReference type="Pfam" id="PF14529">
    <property type="entry name" value="Exo_endo_phos_2"/>
    <property type="match status" value="1"/>
</dbReference>
<dbReference type="PANTHER" id="PTHR33395">
    <property type="entry name" value="TRANSCRIPTASE, PUTATIVE-RELATED-RELATED"/>
    <property type="match status" value="1"/>
</dbReference>
<feature type="disulfide bond" evidence="6">
    <location>
        <begin position="442"/>
        <end position="451"/>
    </location>
</feature>
<protein>
    <submittedName>
        <fullName evidence="8">RNA-directed DNA polymerase from mobile element jockey</fullName>
    </submittedName>
</protein>
<sequence>SPCDSEPCFNGGKCSTVGDSFECKCPSGYKGKRCQQIVSPCDSGPCENEGECSNVGNSFDCKCPSGYKGKRCQEIVSPCDSGPCENEGECSNVGNSFQCKCSSGYKGKRCQNKVVAVCSATGDPHYKTFDGRRYNFMGKCEYVLAKDSNETFIILQDSEPCGRGKATCTNAITVNIQGTIIYLRRGENVLVNGANVTLPYSNQGINIKTFKKRGIKITTDIDLIVEYNGVFNVFVKVTNSYKGKLSGLCGNFNGKRDDEFKTPKDKLVQKAVTFGNSWKIGDSCPDVETVEEDPCKNASKRAQKAKEECSALKKQPFSRCKKALDPNAGYIKDCEYDVCACEDNPKACLCESFAAYEEACDDLGIEIKWKNLKKFAKCSSPCSSAPCQNGGNCTAKGNSFKCTCLPGFEGKRCQQKESPCDSEPCFNGGKCSTVGDSFECKCPSGYKGKRCQQIVSPCDSGPCENEGECSNVGNSFECKCPSGYKGKRCQEIVSPCDSGPCENEGECSNVGNSFQCKCSSGYKGKRCQNKELYCEIRSINICARATSRIKDLARIMLHSNKLLQSLLAVTLLLHVAICIAAVPYSYRTLSYSVLGKPTYSYKVPAPIPTKHKWLKSRIQYYSNTTASYNLTTTAILACGDVHTNPGPALGSSRKQVGAKLNSLRALYLNARSLKATAESTDDKTKKTSQQSEHLMIELYPANCSKFLLSLFYRPPNSEEDILIELRDSLDRLDESCQLVLVGDFNLPNIDWSLDFPSPTSKGSFKEELFCEIITDQFLYQKAVGPTHLHGNKLDCVFSNSPKLITNVNCTNPTDLFPTDHYLIEFDIKVCFQKAKSIRRTVYDFNNANFDGAREHLMNVPLDSAISNNSDIDECWKAWKDLFITAIDKFVPKKTVVDTNTPPWIDRDVKHMIKKKYTALRQYRQKRTEGRKRKLQKVQYSLAKSPKLFWSYHKHILRNRNSPPDNTYNNSTATAPHKKAELFNAFFASVFLLKSSPQDANLNMTPKTDEIISDIQISQNEVEQYLNHLDTTKAYGPDGIPPRLLKEFSREISTSLCSLFNMSLTTGRLPMEWKHANVVLIHKKDCVEPVTNYRPISLLPIISKVLERCVFNNIYPFVRVLINNVQHGFLRNRSCITQLLGILHDIGKNLDRNKQIDVLYLDFSKAFDSVDHDILLHKLQMHGINGTLLRWFENYLNDRWQRVVIDGAASARSPVTSGVPQGSILGPLLFVIFINDLPDNVSPSTNSALYADDSKLYREIKSVEDCQFLQDDLAKLEKWSTDSKMRFNTEKCKVLTISRKQHPTRFPYRIYGNELSPCQVEKDLGMLVTSNLKWGPHILKMVAKANKMLGILKRSCFDINHTQPLIKENRRSSKKSNTVDTKEETRRTKLQTALNAT</sequence>
<keyword evidence="1 6" id="KW-0245">EGF-like domain</keyword>
<dbReference type="PROSITE" id="PS00022">
    <property type="entry name" value="EGF_1"/>
    <property type="match status" value="7"/>
</dbReference>
<feature type="region of interest" description="Disordered" evidence="7">
    <location>
        <begin position="1366"/>
        <end position="1396"/>
    </location>
</feature>
<dbReference type="PROSITE" id="PS50026">
    <property type="entry name" value="EGF_3"/>
    <property type="match status" value="7"/>
</dbReference>
<dbReference type="GO" id="GO:0005509">
    <property type="term" value="F:calcium ion binding"/>
    <property type="evidence" value="ECO:0007669"/>
    <property type="project" value="InterPro"/>
</dbReference>
<dbReference type="PANTHER" id="PTHR33395:SF22">
    <property type="entry name" value="REVERSE TRANSCRIPTASE DOMAIN-CONTAINING PROTEIN"/>
    <property type="match status" value="1"/>
</dbReference>
<dbReference type="Gene3D" id="2.10.25.10">
    <property type="entry name" value="Laminin"/>
    <property type="match status" value="7"/>
</dbReference>
<dbReference type="SUPFAM" id="SSF57184">
    <property type="entry name" value="Growth factor receptor domain"/>
    <property type="match status" value="2"/>
</dbReference>
<evidence type="ECO:0000313" key="8">
    <source>
        <dbReference type="EMBL" id="CAB3987563.1"/>
    </source>
</evidence>
<dbReference type="PROSITE" id="PS00010">
    <property type="entry name" value="ASX_HYDROXYL"/>
    <property type="match status" value="4"/>
</dbReference>
<dbReference type="InterPro" id="IPR014853">
    <property type="entry name" value="VWF/SSPO/ZAN-like_Cys-rich_dom"/>
</dbReference>
<keyword evidence="9" id="KW-1185">Reference proteome</keyword>
<dbReference type="PROSITE" id="PS51233">
    <property type="entry name" value="VWFD"/>
    <property type="match status" value="1"/>
</dbReference>
<comment type="caution">
    <text evidence="8">The sequence shown here is derived from an EMBL/GenBank/DDBJ whole genome shotgun (WGS) entry which is preliminary data.</text>
</comment>
<dbReference type="Proteomes" id="UP001152795">
    <property type="component" value="Unassembled WGS sequence"/>
</dbReference>
<feature type="disulfide bond" evidence="6">
    <location>
        <begin position="480"/>
        <end position="489"/>
    </location>
</feature>
<keyword evidence="8" id="KW-0548">Nucleotidyltransferase</keyword>
<dbReference type="SUPFAM" id="SSF57196">
    <property type="entry name" value="EGF/Laminin"/>
    <property type="match status" value="1"/>
</dbReference>
<feature type="disulfide bond" evidence="6">
    <location>
        <begin position="25"/>
        <end position="34"/>
    </location>
</feature>
<dbReference type="CDD" id="cd01650">
    <property type="entry name" value="RT_nLTR_like"/>
    <property type="match status" value="1"/>
</dbReference>
<evidence type="ECO:0000256" key="5">
    <source>
        <dbReference type="ARBA" id="ARBA00023180"/>
    </source>
</evidence>
<dbReference type="InterPro" id="IPR036691">
    <property type="entry name" value="Endo/exonu/phosph_ase_sf"/>
</dbReference>
<proteinExistence type="predicted"/>
<dbReference type="GO" id="GO:0031012">
    <property type="term" value="C:extracellular matrix"/>
    <property type="evidence" value="ECO:0007669"/>
    <property type="project" value="TreeGrafter"/>
</dbReference>
<gene>
    <name evidence="8" type="ORF">PACLA_8A033786</name>
</gene>
<dbReference type="Gene3D" id="3.60.10.10">
    <property type="entry name" value="Endonuclease/exonuclease/phosphatase"/>
    <property type="match status" value="1"/>
</dbReference>
<dbReference type="InterPro" id="IPR000152">
    <property type="entry name" value="EGF-type_Asp/Asn_hydroxyl_site"/>
</dbReference>
<dbReference type="GO" id="GO:0003964">
    <property type="term" value="F:RNA-directed DNA polymerase activity"/>
    <property type="evidence" value="ECO:0007669"/>
    <property type="project" value="UniProtKB-KW"/>
</dbReference>
<keyword evidence="3" id="KW-0677">Repeat</keyword>
<evidence type="ECO:0000256" key="3">
    <source>
        <dbReference type="ARBA" id="ARBA00022737"/>
    </source>
</evidence>
<dbReference type="Pfam" id="PF00094">
    <property type="entry name" value="VWD"/>
    <property type="match status" value="1"/>
</dbReference>
<dbReference type="CDD" id="cd00054">
    <property type="entry name" value="EGF_CA"/>
    <property type="match status" value="7"/>
</dbReference>
<evidence type="ECO:0000256" key="1">
    <source>
        <dbReference type="ARBA" id="ARBA00022536"/>
    </source>
</evidence>
<dbReference type="FunFam" id="2.10.25.10:FF:000434">
    <property type="entry name" value="Predicted protein"/>
    <property type="match status" value="1"/>
</dbReference>